<proteinExistence type="predicted"/>
<dbReference type="EMBL" id="LAZR01033825">
    <property type="protein sequence ID" value="KKL47012.1"/>
    <property type="molecule type" value="Genomic_DNA"/>
</dbReference>
<sequence>MPEHAVPVWMGKSMVEHKIKYEKVPEIIYDAHLVDDVVFKGMAERERNGDISLYEEYHKLRDAIYDIEQEMRPKKFRDLDSVFFHHLDYDRFLTKTLDEFPDIKGTVEEVHVRRATTKQNEGSNLVDDGKKVLIRLYSDQFIEGKKICRVLRHELMHVSDMMDKGFGYNAEPFDCPPMEERIIRDRYRLFWDIYIGGRLERDGREGIATREDRKKEFDSFFAKVPEKTRDLIFEKIWEGKEPLTHNQMVEMSKDIKKVSTVVTPPEDGMIIVPSLF</sequence>
<protein>
    <submittedName>
        <fullName evidence="1">Uncharacterized protein</fullName>
    </submittedName>
</protein>
<gene>
    <name evidence="1" type="ORF">LCGC14_2339800</name>
</gene>
<organism evidence="1">
    <name type="scientific">marine sediment metagenome</name>
    <dbReference type="NCBI Taxonomy" id="412755"/>
    <lineage>
        <taxon>unclassified sequences</taxon>
        <taxon>metagenomes</taxon>
        <taxon>ecological metagenomes</taxon>
    </lineage>
</organism>
<accession>A0A0F9F7F0</accession>
<dbReference type="AlphaFoldDB" id="A0A0F9F7F0"/>
<reference evidence="1" key="1">
    <citation type="journal article" date="2015" name="Nature">
        <title>Complex archaea that bridge the gap between prokaryotes and eukaryotes.</title>
        <authorList>
            <person name="Spang A."/>
            <person name="Saw J.H."/>
            <person name="Jorgensen S.L."/>
            <person name="Zaremba-Niedzwiedzka K."/>
            <person name="Martijn J."/>
            <person name="Lind A.E."/>
            <person name="van Eijk R."/>
            <person name="Schleper C."/>
            <person name="Guy L."/>
            <person name="Ettema T.J."/>
        </authorList>
    </citation>
    <scope>NUCLEOTIDE SEQUENCE</scope>
</reference>
<comment type="caution">
    <text evidence="1">The sequence shown here is derived from an EMBL/GenBank/DDBJ whole genome shotgun (WGS) entry which is preliminary data.</text>
</comment>
<name>A0A0F9F7F0_9ZZZZ</name>
<evidence type="ECO:0000313" key="1">
    <source>
        <dbReference type="EMBL" id="KKL47012.1"/>
    </source>
</evidence>